<keyword evidence="3" id="KW-1185">Reference proteome</keyword>
<proteinExistence type="predicted"/>
<dbReference type="EMBL" id="CAXDID020000237">
    <property type="protein sequence ID" value="CAL6061940.1"/>
    <property type="molecule type" value="Genomic_DNA"/>
</dbReference>
<accession>A0AA86QAH9</accession>
<gene>
    <name evidence="1" type="ORF">HINF_LOCUS36967</name>
    <name evidence="2" type="ORF">HINF_LOCUS49949</name>
</gene>
<dbReference type="Proteomes" id="UP001642409">
    <property type="component" value="Unassembled WGS sequence"/>
</dbReference>
<comment type="caution">
    <text evidence="1">The sequence shown here is derived from an EMBL/GenBank/DDBJ whole genome shotgun (WGS) entry which is preliminary data.</text>
</comment>
<organism evidence="1">
    <name type="scientific">Hexamita inflata</name>
    <dbReference type="NCBI Taxonomy" id="28002"/>
    <lineage>
        <taxon>Eukaryota</taxon>
        <taxon>Metamonada</taxon>
        <taxon>Diplomonadida</taxon>
        <taxon>Hexamitidae</taxon>
        <taxon>Hexamitinae</taxon>
        <taxon>Hexamita</taxon>
    </lineage>
</organism>
<evidence type="ECO:0000313" key="3">
    <source>
        <dbReference type="Proteomes" id="UP001642409"/>
    </source>
</evidence>
<evidence type="ECO:0000313" key="1">
    <source>
        <dbReference type="EMBL" id="CAI9949322.1"/>
    </source>
</evidence>
<evidence type="ECO:0000313" key="2">
    <source>
        <dbReference type="EMBL" id="CAL6061940.1"/>
    </source>
</evidence>
<name>A0AA86QAH9_9EUKA</name>
<protein>
    <submittedName>
        <fullName evidence="2">Hypothetical_protein</fullName>
    </submittedName>
</protein>
<dbReference type="EMBL" id="CATOUU010000796">
    <property type="protein sequence ID" value="CAI9949322.1"/>
    <property type="molecule type" value="Genomic_DNA"/>
</dbReference>
<dbReference type="AlphaFoldDB" id="A0AA86QAH9"/>
<reference evidence="1" key="1">
    <citation type="submission" date="2023-06" db="EMBL/GenBank/DDBJ databases">
        <authorList>
            <person name="Kurt Z."/>
        </authorList>
    </citation>
    <scope>NUCLEOTIDE SEQUENCE</scope>
</reference>
<sequence length="142" mass="16654">MYQSLPPLKLKTCTSKSYNKKLPSFAELSCLPTFGRSPKSCLTTNLKQFKHVEDFHDLYKVQNIEVDYINNLIDNCNLRSRAVFLKEQLNLNKMDLIDQMRRLKSIEPLTEKHESLLNIIETAHSQTLQFVRKEQLKTKIKL</sequence>
<reference evidence="2 3" key="2">
    <citation type="submission" date="2024-07" db="EMBL/GenBank/DDBJ databases">
        <authorList>
            <person name="Akdeniz Z."/>
        </authorList>
    </citation>
    <scope>NUCLEOTIDE SEQUENCE [LARGE SCALE GENOMIC DNA]</scope>
</reference>